<proteinExistence type="predicted"/>
<dbReference type="EMBL" id="JACEHE010000005">
    <property type="protein sequence ID" value="MBA2946337.1"/>
    <property type="molecule type" value="Genomic_DNA"/>
</dbReference>
<reference evidence="1 2" key="1">
    <citation type="submission" date="2020-07" db="EMBL/GenBank/DDBJ databases">
        <title>Streptomyces isolated from Indian soil.</title>
        <authorList>
            <person name="Mandal S."/>
            <person name="Maiti P.K."/>
        </authorList>
    </citation>
    <scope>NUCLEOTIDE SEQUENCE [LARGE SCALE GENOMIC DNA]</scope>
    <source>
        <strain evidence="1 2">PSKA28</strain>
    </source>
</reference>
<comment type="caution">
    <text evidence="1">The sequence shown here is derived from an EMBL/GenBank/DDBJ whole genome shotgun (WGS) entry which is preliminary data.</text>
</comment>
<dbReference type="AlphaFoldDB" id="A0A7W0I8I0"/>
<sequence>MEAFERARLDSYFARIAGQFTLLERPAAFLITHLLRGVARSAIGPVRTEVVIAVGGVVALLLGKASWRGAARRRTRLVTLPLPDCH</sequence>
<name>A0A7W0I8I0_9ACTN</name>
<gene>
    <name evidence="1" type="ORF">H1D24_11055</name>
</gene>
<accession>A0A7W0I8I0</accession>
<dbReference type="RefSeq" id="WP_181657264.1">
    <property type="nucleotide sequence ID" value="NZ_JACEHE010000005.1"/>
</dbReference>
<evidence type="ECO:0000313" key="1">
    <source>
        <dbReference type="EMBL" id="MBA2946337.1"/>
    </source>
</evidence>
<evidence type="ECO:0000313" key="2">
    <source>
        <dbReference type="Proteomes" id="UP000545761"/>
    </source>
</evidence>
<organism evidence="1 2">
    <name type="scientific">Streptomyces himalayensis subsp. himalayensis</name>
    <dbReference type="NCBI Taxonomy" id="2756131"/>
    <lineage>
        <taxon>Bacteria</taxon>
        <taxon>Bacillati</taxon>
        <taxon>Actinomycetota</taxon>
        <taxon>Actinomycetes</taxon>
        <taxon>Kitasatosporales</taxon>
        <taxon>Streptomycetaceae</taxon>
        <taxon>Streptomyces</taxon>
        <taxon>Streptomyces himalayensis</taxon>
    </lineage>
</organism>
<dbReference type="Proteomes" id="UP000545761">
    <property type="component" value="Unassembled WGS sequence"/>
</dbReference>
<protein>
    <submittedName>
        <fullName evidence="1">Uncharacterized protein</fullName>
    </submittedName>
</protein>